<proteinExistence type="inferred from homology"/>
<comment type="caution">
    <text evidence="5">The sequence shown here is derived from an EMBL/GenBank/DDBJ whole genome shotgun (WGS) entry which is preliminary data.</text>
</comment>
<dbReference type="Pfam" id="PF00255">
    <property type="entry name" value="GSHPx"/>
    <property type="match status" value="1"/>
</dbReference>
<keyword evidence="6" id="KW-1185">Reference proteome</keyword>
<dbReference type="GO" id="GO:0004601">
    <property type="term" value="F:peroxidase activity"/>
    <property type="evidence" value="ECO:0007669"/>
    <property type="project" value="UniProtKB-KW"/>
</dbReference>
<keyword evidence="2 4" id="KW-0575">Peroxidase</keyword>
<dbReference type="PANTHER" id="PTHR11592:SF78">
    <property type="entry name" value="GLUTATHIONE PEROXIDASE"/>
    <property type="match status" value="1"/>
</dbReference>
<dbReference type="Gene3D" id="3.40.30.10">
    <property type="entry name" value="Glutaredoxin"/>
    <property type="match status" value="1"/>
</dbReference>
<evidence type="ECO:0000256" key="4">
    <source>
        <dbReference type="RuleBase" id="RU000499"/>
    </source>
</evidence>
<dbReference type="PRINTS" id="PR01011">
    <property type="entry name" value="GLUTPROXDASE"/>
</dbReference>
<dbReference type="AlphaFoldDB" id="A0AAD9QRI4"/>
<name>A0AAD9QRI4_ACRCE</name>
<dbReference type="InterPro" id="IPR036249">
    <property type="entry name" value="Thioredoxin-like_sf"/>
</dbReference>
<accession>A0AAD9QRI4</accession>
<evidence type="ECO:0000313" key="6">
    <source>
        <dbReference type="Proteomes" id="UP001249851"/>
    </source>
</evidence>
<dbReference type="EMBL" id="JARQWQ010000017">
    <property type="protein sequence ID" value="KAK2566097.1"/>
    <property type="molecule type" value="Genomic_DNA"/>
</dbReference>
<evidence type="ECO:0000313" key="5">
    <source>
        <dbReference type="EMBL" id="KAK2566097.1"/>
    </source>
</evidence>
<evidence type="ECO:0000256" key="1">
    <source>
        <dbReference type="ARBA" id="ARBA00006926"/>
    </source>
</evidence>
<reference evidence="5" key="1">
    <citation type="journal article" date="2023" name="G3 (Bethesda)">
        <title>Whole genome assembly and annotation of the endangered Caribbean coral Acropora cervicornis.</title>
        <authorList>
            <person name="Selwyn J.D."/>
            <person name="Vollmer S.V."/>
        </authorList>
    </citation>
    <scope>NUCLEOTIDE SEQUENCE</scope>
    <source>
        <strain evidence="5">K2</strain>
    </source>
</reference>
<protein>
    <recommendedName>
        <fullName evidence="4">Glutathione peroxidase</fullName>
    </recommendedName>
</protein>
<evidence type="ECO:0000256" key="2">
    <source>
        <dbReference type="ARBA" id="ARBA00022559"/>
    </source>
</evidence>
<dbReference type="SUPFAM" id="SSF52833">
    <property type="entry name" value="Thioredoxin-like"/>
    <property type="match status" value="1"/>
</dbReference>
<feature type="non-terminal residue" evidence="5">
    <location>
        <position position="160"/>
    </location>
</feature>
<organism evidence="5 6">
    <name type="scientific">Acropora cervicornis</name>
    <name type="common">Staghorn coral</name>
    <dbReference type="NCBI Taxonomy" id="6130"/>
    <lineage>
        <taxon>Eukaryota</taxon>
        <taxon>Metazoa</taxon>
        <taxon>Cnidaria</taxon>
        <taxon>Anthozoa</taxon>
        <taxon>Hexacorallia</taxon>
        <taxon>Scleractinia</taxon>
        <taxon>Astrocoeniina</taxon>
        <taxon>Acroporidae</taxon>
        <taxon>Acropora</taxon>
    </lineage>
</organism>
<dbReference type="Proteomes" id="UP001249851">
    <property type="component" value="Unassembled WGS sequence"/>
</dbReference>
<comment type="similarity">
    <text evidence="1 4">Belongs to the glutathione peroxidase family.</text>
</comment>
<keyword evidence="3 4" id="KW-0560">Oxidoreductase</keyword>
<dbReference type="PROSITE" id="PS51355">
    <property type="entry name" value="GLUTATHIONE_PEROXID_3"/>
    <property type="match status" value="1"/>
</dbReference>
<reference evidence="5" key="2">
    <citation type="journal article" date="2023" name="Science">
        <title>Genomic signatures of disease resistance in endangered staghorn corals.</title>
        <authorList>
            <person name="Vollmer S.V."/>
            <person name="Selwyn J.D."/>
            <person name="Despard B.A."/>
            <person name="Roesel C.L."/>
        </authorList>
    </citation>
    <scope>NUCLEOTIDE SEQUENCE</scope>
    <source>
        <strain evidence="5">K2</strain>
    </source>
</reference>
<evidence type="ECO:0000256" key="3">
    <source>
        <dbReference type="ARBA" id="ARBA00023002"/>
    </source>
</evidence>
<dbReference type="GO" id="GO:0006979">
    <property type="term" value="P:response to oxidative stress"/>
    <property type="evidence" value="ECO:0007669"/>
    <property type="project" value="InterPro"/>
</dbReference>
<gene>
    <name evidence="5" type="ORF">P5673_009542</name>
</gene>
<sequence length="160" mass="18653">MQYKQLNELLERYNDDKDGKCGFKVLAVPCNQFGRQEPGKNAYEILNGIEHVRPGHGFKLNKNVKMLEKEDVNGKKESKLFTFLKRRCPVPDDVIDDAEKISWSPVRNNDITWNFEKILVDHNGQPFRRYTPSTEPQDITKDLEKLRERCNEDSPLSLDS</sequence>
<dbReference type="InterPro" id="IPR000889">
    <property type="entry name" value="Glutathione_peroxidase"/>
</dbReference>
<dbReference type="PANTHER" id="PTHR11592">
    <property type="entry name" value="GLUTATHIONE PEROXIDASE"/>
    <property type="match status" value="1"/>
</dbReference>
<dbReference type="PIRSF" id="PIRSF000303">
    <property type="entry name" value="Glutathion_perox"/>
    <property type="match status" value="1"/>
</dbReference>